<dbReference type="Pfam" id="PF04542">
    <property type="entry name" value="Sigma70_r2"/>
    <property type="match status" value="1"/>
</dbReference>
<accession>A0ABW4THX6</accession>
<keyword evidence="5" id="KW-0804">Transcription</keyword>
<evidence type="ECO:0000256" key="3">
    <source>
        <dbReference type="ARBA" id="ARBA00023082"/>
    </source>
</evidence>
<evidence type="ECO:0000256" key="5">
    <source>
        <dbReference type="ARBA" id="ARBA00023163"/>
    </source>
</evidence>
<dbReference type="PANTHER" id="PTHR43133:SF8">
    <property type="entry name" value="RNA POLYMERASE SIGMA FACTOR HI_1459-RELATED"/>
    <property type="match status" value="1"/>
</dbReference>
<proteinExistence type="inferred from homology"/>
<name>A0ABW4THX6_9ACTN</name>
<dbReference type="PANTHER" id="PTHR43133">
    <property type="entry name" value="RNA POLYMERASE ECF-TYPE SIGMA FACTO"/>
    <property type="match status" value="1"/>
</dbReference>
<dbReference type="Gene3D" id="1.10.10.10">
    <property type="entry name" value="Winged helix-like DNA-binding domain superfamily/Winged helix DNA-binding domain"/>
    <property type="match status" value="1"/>
</dbReference>
<dbReference type="NCBIfam" id="TIGR02937">
    <property type="entry name" value="sigma70-ECF"/>
    <property type="match status" value="1"/>
</dbReference>
<dbReference type="InterPro" id="IPR007627">
    <property type="entry name" value="RNA_pol_sigma70_r2"/>
</dbReference>
<evidence type="ECO:0000259" key="6">
    <source>
        <dbReference type="Pfam" id="PF04542"/>
    </source>
</evidence>
<feature type="domain" description="RNA polymerase sigma-70 region 2" evidence="6">
    <location>
        <begin position="52"/>
        <end position="111"/>
    </location>
</feature>
<sequence>MTVVLEDRMAVHEPAAAPPTTGAPSSRATWDQAAALCRRWLDGDDVALDGLVRLMTPVLWHVGRACSLSEQEAEDVVQTTWAAFVRSGDRLRDPQAVGGWLTTTARREAWRVSRAGGRASLTEDDVLDRVAPPQASAESEAVAHDEDDRLWGAVRALDQRCQTLLRIVAFADRPDYAGIAADLGMPVGSIGPTRMRCLRKLRALLDERSER</sequence>
<dbReference type="SUPFAM" id="SSF88946">
    <property type="entry name" value="Sigma2 domain of RNA polymerase sigma factors"/>
    <property type="match status" value="1"/>
</dbReference>
<dbReference type="InterPro" id="IPR036388">
    <property type="entry name" value="WH-like_DNA-bd_sf"/>
</dbReference>
<keyword evidence="4" id="KW-0238">DNA-binding</keyword>
<comment type="similarity">
    <text evidence="1">Belongs to the sigma-70 factor family. ECF subfamily.</text>
</comment>
<dbReference type="SUPFAM" id="SSF88659">
    <property type="entry name" value="Sigma3 and sigma4 domains of RNA polymerase sigma factors"/>
    <property type="match status" value="1"/>
</dbReference>
<evidence type="ECO:0000256" key="2">
    <source>
        <dbReference type="ARBA" id="ARBA00023015"/>
    </source>
</evidence>
<keyword evidence="3" id="KW-0731">Sigma factor</keyword>
<dbReference type="InterPro" id="IPR039425">
    <property type="entry name" value="RNA_pol_sigma-70-like"/>
</dbReference>
<keyword evidence="8" id="KW-1185">Reference proteome</keyword>
<dbReference type="RefSeq" id="WP_343915649.1">
    <property type="nucleotide sequence ID" value="NZ_BAAAJT010000002.1"/>
</dbReference>
<dbReference type="InterPro" id="IPR013325">
    <property type="entry name" value="RNA_pol_sigma_r2"/>
</dbReference>
<protein>
    <submittedName>
        <fullName evidence="7">RNA polymerase sigma factor</fullName>
    </submittedName>
</protein>
<gene>
    <name evidence="7" type="ORF">ACFSDE_01530</name>
</gene>
<comment type="caution">
    <text evidence="7">The sequence shown here is derived from an EMBL/GenBank/DDBJ whole genome shotgun (WGS) entry which is preliminary data.</text>
</comment>
<evidence type="ECO:0000256" key="4">
    <source>
        <dbReference type="ARBA" id="ARBA00023125"/>
    </source>
</evidence>
<reference evidence="8" key="1">
    <citation type="journal article" date="2019" name="Int. J. Syst. Evol. Microbiol.">
        <title>The Global Catalogue of Microorganisms (GCM) 10K type strain sequencing project: providing services to taxonomists for standard genome sequencing and annotation.</title>
        <authorList>
            <consortium name="The Broad Institute Genomics Platform"/>
            <consortium name="The Broad Institute Genome Sequencing Center for Infectious Disease"/>
            <person name="Wu L."/>
            <person name="Ma J."/>
        </authorList>
    </citation>
    <scope>NUCLEOTIDE SEQUENCE [LARGE SCALE GENOMIC DNA]</scope>
    <source>
        <strain evidence="8">CGMCC 1.12477</strain>
    </source>
</reference>
<dbReference type="EMBL" id="JBHUGD010000001">
    <property type="protein sequence ID" value="MFD1945456.1"/>
    <property type="molecule type" value="Genomic_DNA"/>
</dbReference>
<organism evidence="7 8">
    <name type="scientific">Nocardioides aestuarii</name>
    <dbReference type="NCBI Taxonomy" id="252231"/>
    <lineage>
        <taxon>Bacteria</taxon>
        <taxon>Bacillati</taxon>
        <taxon>Actinomycetota</taxon>
        <taxon>Actinomycetes</taxon>
        <taxon>Propionibacteriales</taxon>
        <taxon>Nocardioidaceae</taxon>
        <taxon>Nocardioides</taxon>
    </lineage>
</organism>
<dbReference type="Proteomes" id="UP001597351">
    <property type="component" value="Unassembled WGS sequence"/>
</dbReference>
<evidence type="ECO:0000313" key="8">
    <source>
        <dbReference type="Proteomes" id="UP001597351"/>
    </source>
</evidence>
<dbReference type="Gene3D" id="1.10.1740.10">
    <property type="match status" value="1"/>
</dbReference>
<evidence type="ECO:0000313" key="7">
    <source>
        <dbReference type="EMBL" id="MFD1945456.1"/>
    </source>
</evidence>
<evidence type="ECO:0000256" key="1">
    <source>
        <dbReference type="ARBA" id="ARBA00010641"/>
    </source>
</evidence>
<keyword evidence="2" id="KW-0805">Transcription regulation</keyword>
<dbReference type="InterPro" id="IPR014284">
    <property type="entry name" value="RNA_pol_sigma-70_dom"/>
</dbReference>
<dbReference type="InterPro" id="IPR013324">
    <property type="entry name" value="RNA_pol_sigma_r3/r4-like"/>
</dbReference>